<dbReference type="SUPFAM" id="SSF52047">
    <property type="entry name" value="RNI-like"/>
    <property type="match status" value="1"/>
</dbReference>
<dbReference type="Pfam" id="PF13943">
    <property type="entry name" value="WPP"/>
    <property type="match status" value="1"/>
</dbReference>
<feature type="compositionally biased region" description="Acidic residues" evidence="5">
    <location>
        <begin position="457"/>
        <end position="476"/>
    </location>
</feature>
<gene>
    <name evidence="7" type="ORF">Sradi_2744900</name>
</gene>
<feature type="domain" description="WPP" evidence="6">
    <location>
        <begin position="15"/>
        <end position="109"/>
    </location>
</feature>
<dbReference type="Pfam" id="PF13516">
    <property type="entry name" value="LRR_6"/>
    <property type="match status" value="3"/>
</dbReference>
<dbReference type="PANTHER" id="PTHR46761:SF5">
    <property type="entry name" value="RAN GTPASE-ACTIVATING PROTEIN 2"/>
    <property type="match status" value="1"/>
</dbReference>
<dbReference type="PANTHER" id="PTHR46761">
    <property type="entry name" value="RAN GTPASE-ACTIVATING PROTEIN 1"/>
    <property type="match status" value="1"/>
</dbReference>
<comment type="subcellular location">
    <subcellularLocation>
        <location evidence="2">Cytoplasm</location>
    </subcellularLocation>
    <subcellularLocation>
        <location evidence="1">Nucleus</location>
    </subcellularLocation>
</comment>
<dbReference type="InterPro" id="IPR025265">
    <property type="entry name" value="WPP_dom"/>
</dbReference>
<evidence type="ECO:0000313" key="7">
    <source>
        <dbReference type="EMBL" id="KAL0388631.1"/>
    </source>
</evidence>
<feature type="region of interest" description="Disordered" evidence="5">
    <location>
        <begin position="450"/>
        <end position="495"/>
    </location>
</feature>
<keyword evidence="3" id="KW-0963">Cytoplasm</keyword>
<proteinExistence type="predicted"/>
<dbReference type="InterPro" id="IPR032675">
    <property type="entry name" value="LRR_dom_sf"/>
</dbReference>
<protein>
    <submittedName>
        <fullName evidence="7">RAN GTPase-activating protein 2</fullName>
    </submittedName>
</protein>
<dbReference type="GO" id="GO:0005096">
    <property type="term" value="F:GTPase activator activity"/>
    <property type="evidence" value="ECO:0007669"/>
    <property type="project" value="InterPro"/>
</dbReference>
<dbReference type="InterPro" id="IPR038214">
    <property type="entry name" value="WPP_sf"/>
</dbReference>
<reference evidence="7" key="2">
    <citation type="journal article" date="2024" name="Plant">
        <title>Genomic evolution and insights into agronomic trait innovations of Sesamum species.</title>
        <authorList>
            <person name="Miao H."/>
            <person name="Wang L."/>
            <person name="Qu L."/>
            <person name="Liu H."/>
            <person name="Sun Y."/>
            <person name="Le M."/>
            <person name="Wang Q."/>
            <person name="Wei S."/>
            <person name="Zheng Y."/>
            <person name="Lin W."/>
            <person name="Duan Y."/>
            <person name="Cao H."/>
            <person name="Xiong S."/>
            <person name="Wang X."/>
            <person name="Wei L."/>
            <person name="Li C."/>
            <person name="Ma Q."/>
            <person name="Ju M."/>
            <person name="Zhao R."/>
            <person name="Li G."/>
            <person name="Mu C."/>
            <person name="Tian Q."/>
            <person name="Mei H."/>
            <person name="Zhang T."/>
            <person name="Gao T."/>
            <person name="Zhang H."/>
        </authorList>
    </citation>
    <scope>NUCLEOTIDE SEQUENCE</scope>
    <source>
        <strain evidence="7">G02</strain>
    </source>
</reference>
<feature type="compositionally biased region" description="Basic and acidic residues" evidence="5">
    <location>
        <begin position="477"/>
        <end position="495"/>
    </location>
</feature>
<evidence type="ECO:0000256" key="5">
    <source>
        <dbReference type="SAM" id="MobiDB-lite"/>
    </source>
</evidence>
<dbReference type="InterPro" id="IPR045203">
    <property type="entry name" value="RanGAP1/2"/>
</dbReference>
<evidence type="ECO:0000259" key="6">
    <source>
        <dbReference type="Pfam" id="PF13943"/>
    </source>
</evidence>
<dbReference type="Gene3D" id="1.10.246.200">
    <property type="entry name" value="WPP domain"/>
    <property type="match status" value="1"/>
</dbReference>
<evidence type="ECO:0000256" key="2">
    <source>
        <dbReference type="ARBA" id="ARBA00004496"/>
    </source>
</evidence>
<dbReference type="InterPro" id="IPR001611">
    <property type="entry name" value="Leu-rich_rpt"/>
</dbReference>
<dbReference type="EMBL" id="JACGWJ010000011">
    <property type="protein sequence ID" value="KAL0388631.1"/>
    <property type="molecule type" value="Genomic_DNA"/>
</dbReference>
<dbReference type="AlphaFoldDB" id="A0AAW2SAA1"/>
<dbReference type="Gene3D" id="3.80.10.10">
    <property type="entry name" value="Ribonuclease Inhibitor"/>
    <property type="match status" value="2"/>
</dbReference>
<dbReference type="GO" id="GO:0005634">
    <property type="term" value="C:nucleus"/>
    <property type="evidence" value="ECO:0007669"/>
    <property type="project" value="UniProtKB-SubCell"/>
</dbReference>
<keyword evidence="4" id="KW-0539">Nucleus</keyword>
<name>A0AAW2SAA1_SESRA</name>
<dbReference type="GO" id="GO:0005737">
    <property type="term" value="C:cytoplasm"/>
    <property type="evidence" value="ECO:0007669"/>
    <property type="project" value="UniProtKB-SubCell"/>
</dbReference>
<reference evidence="7" key="1">
    <citation type="submission" date="2020-06" db="EMBL/GenBank/DDBJ databases">
        <authorList>
            <person name="Li T."/>
            <person name="Hu X."/>
            <person name="Zhang T."/>
            <person name="Song X."/>
            <person name="Zhang H."/>
            <person name="Dai N."/>
            <person name="Sheng W."/>
            <person name="Hou X."/>
            <person name="Wei L."/>
        </authorList>
    </citation>
    <scope>NUCLEOTIDE SEQUENCE</scope>
    <source>
        <strain evidence="7">G02</strain>
        <tissue evidence="7">Leaf</tissue>
    </source>
</reference>
<evidence type="ECO:0000256" key="4">
    <source>
        <dbReference type="ARBA" id="ARBA00023242"/>
    </source>
</evidence>
<organism evidence="7">
    <name type="scientific">Sesamum radiatum</name>
    <name type="common">Black benniseed</name>
    <dbReference type="NCBI Taxonomy" id="300843"/>
    <lineage>
        <taxon>Eukaryota</taxon>
        <taxon>Viridiplantae</taxon>
        <taxon>Streptophyta</taxon>
        <taxon>Embryophyta</taxon>
        <taxon>Tracheophyta</taxon>
        <taxon>Spermatophyta</taxon>
        <taxon>Magnoliopsida</taxon>
        <taxon>eudicotyledons</taxon>
        <taxon>Gunneridae</taxon>
        <taxon>Pentapetalae</taxon>
        <taxon>asterids</taxon>
        <taxon>lamiids</taxon>
        <taxon>Lamiales</taxon>
        <taxon>Pedaliaceae</taxon>
        <taxon>Sesamum</taxon>
    </lineage>
</organism>
<sequence>MDARTPNGERRHITIKLWPPSQNTRQMLVERMTNNLSTPTIFTRKYGSLSNVEASKHAKQIEESAFASANQHYEQEPDGDGSSAVQLYARDCSKLILDVLKGGPRTEEKEALQSEVDSAFRAAHVAGPILASIKNQLKEVDLSDFVAGRPEAEALDVMNIFSEALEGSHLKSLNISDNALGEKGVRAFGKLLQSQTILEELYLMNDGISKEAAQAVCELVPSTEKLRVLQFHNNMTGDEGALAISEILKRCPLLEDFRCSSTRVDSEGGIALTEALTQCRNLKKLDLRDNMFGVEAGVKLSDALHKHECLTEVYLSYLNLEDDGAIAIANALKESAPALAVLEMAGNDITAEAAPSLASCIATKKSLVKLNLSENDLKDDGAITISQALGEGHDQLKEVDMSQNSLRRVAARSLAQALLHLPGFKFLNVNGNFISEEGIDELKDIFKECPDKLGPLDENDPDGEDFDDKESGDEDDASQHELESKLKSLDVNQKE</sequence>
<comment type="caution">
    <text evidence="7">The sequence shown here is derived from an EMBL/GenBank/DDBJ whole genome shotgun (WGS) entry which is preliminary data.</text>
</comment>
<evidence type="ECO:0000256" key="3">
    <source>
        <dbReference type="ARBA" id="ARBA00022490"/>
    </source>
</evidence>
<evidence type="ECO:0000256" key="1">
    <source>
        <dbReference type="ARBA" id="ARBA00004123"/>
    </source>
</evidence>
<dbReference type="SMART" id="SM00368">
    <property type="entry name" value="LRR_RI"/>
    <property type="match status" value="9"/>
</dbReference>
<accession>A0AAW2SAA1</accession>